<feature type="transmembrane region" description="Helical" evidence="5">
    <location>
        <begin position="486"/>
        <end position="511"/>
    </location>
</feature>
<evidence type="ECO:0000313" key="7">
    <source>
        <dbReference type="Proteomes" id="UP001461498"/>
    </source>
</evidence>
<keyword evidence="5" id="KW-0812">Transmembrane</keyword>
<feature type="chain" id="PRO_5044523164" description="UDP-glucuronosyltransferase" evidence="5">
    <location>
        <begin position="20"/>
        <end position="527"/>
    </location>
</feature>
<dbReference type="PANTHER" id="PTHR48043">
    <property type="entry name" value="EG:EG0003.4 PROTEIN-RELATED"/>
    <property type="match status" value="1"/>
</dbReference>
<dbReference type="InterPro" id="IPR002213">
    <property type="entry name" value="UDP_glucos_trans"/>
</dbReference>
<evidence type="ECO:0000256" key="1">
    <source>
        <dbReference type="ARBA" id="ARBA00009995"/>
    </source>
</evidence>
<comment type="subcellular location">
    <subcellularLocation>
        <location evidence="5">Membrane</location>
        <topology evidence="5">Single-pass membrane protein</topology>
    </subcellularLocation>
</comment>
<comment type="caution">
    <text evidence="6">The sequence shown here is derived from an EMBL/GenBank/DDBJ whole genome shotgun (WGS) entry which is preliminary data.</text>
</comment>
<evidence type="ECO:0000256" key="5">
    <source>
        <dbReference type="RuleBase" id="RU362059"/>
    </source>
</evidence>
<sequence>MKLWLPVLLLAYAGQEVEMANILALFPLPLYSHTSNFIPIFKALAARGHNVTVVSPFPQKQPVPNLTDIVVDVGFNVFTDTNPIIDLTKVSERYFQLVELWRFGDRMTEVALQLDIVQKLIKDQTSKFDLIMIETYLFQEPFLAFGYKFKAPVVNIHPSILPASAALYTGNHVPFSYSPGRFSSFSHRMTFLERVESTFFHIWDILMTRVYLAWKQDYLMRKYLQPPELPELPPITEMLMNTSLTLVNHNSAIGYPYPLHKNVVEFGGANVKAADKLPEDLQQIMDKAKDGVVFLSFGTFLNITTLSPSVQVAIVNALGKLKQTVLVKWVKPTHLNIDIPKNIIFREWYPQPSILAHPNCKLFISHCGVRSLLEAVYHGVPMVLVPLFADQKYNAKFVEINGYGRVLNLKKLTEDKLSHAINTVLNNPGYKERIMLRSAVFKDNPIDIMDNVVYWIEYVIRHKGAPHLRPAVLDLYWFQAFCLDVIAFYLFLIIFIIFALIKIVSLSMYCIKLMFKKKEKSEKSKKE</sequence>
<keyword evidence="5" id="KW-1133">Transmembrane helix</keyword>
<evidence type="ECO:0000313" key="6">
    <source>
        <dbReference type="EMBL" id="KAK9498403.1"/>
    </source>
</evidence>
<keyword evidence="3 4" id="KW-0808">Transferase</keyword>
<dbReference type="CDD" id="cd03784">
    <property type="entry name" value="GT1_Gtf-like"/>
    <property type="match status" value="1"/>
</dbReference>
<dbReference type="FunFam" id="3.40.50.2000:FF:000021">
    <property type="entry name" value="UDP-glucuronosyltransferase"/>
    <property type="match status" value="1"/>
</dbReference>
<proteinExistence type="inferred from homology"/>
<organism evidence="6 7">
    <name type="scientific">Rhynocoris fuscipes</name>
    <dbReference type="NCBI Taxonomy" id="488301"/>
    <lineage>
        <taxon>Eukaryota</taxon>
        <taxon>Metazoa</taxon>
        <taxon>Ecdysozoa</taxon>
        <taxon>Arthropoda</taxon>
        <taxon>Hexapoda</taxon>
        <taxon>Insecta</taxon>
        <taxon>Pterygota</taxon>
        <taxon>Neoptera</taxon>
        <taxon>Paraneoptera</taxon>
        <taxon>Hemiptera</taxon>
        <taxon>Heteroptera</taxon>
        <taxon>Panheteroptera</taxon>
        <taxon>Cimicomorpha</taxon>
        <taxon>Reduviidae</taxon>
        <taxon>Harpactorinae</taxon>
        <taxon>Harpactorini</taxon>
        <taxon>Rhynocoris</taxon>
    </lineage>
</organism>
<dbReference type="GO" id="GO:0016020">
    <property type="term" value="C:membrane"/>
    <property type="evidence" value="ECO:0007669"/>
    <property type="project" value="UniProtKB-SubCell"/>
</dbReference>
<protein>
    <recommendedName>
        <fullName evidence="5">UDP-glucuronosyltransferase</fullName>
        <ecNumber evidence="5">2.4.1.17</ecNumber>
    </recommendedName>
</protein>
<dbReference type="PROSITE" id="PS00375">
    <property type="entry name" value="UDPGT"/>
    <property type="match status" value="1"/>
</dbReference>
<dbReference type="Gene3D" id="3.40.50.2000">
    <property type="entry name" value="Glycogen Phosphorylase B"/>
    <property type="match status" value="2"/>
</dbReference>
<dbReference type="GO" id="GO:0015020">
    <property type="term" value="F:glucuronosyltransferase activity"/>
    <property type="evidence" value="ECO:0007669"/>
    <property type="project" value="UniProtKB-EC"/>
</dbReference>
<keyword evidence="7" id="KW-1185">Reference proteome</keyword>
<dbReference type="EMBL" id="JAPXFL010000012">
    <property type="protein sequence ID" value="KAK9498401.1"/>
    <property type="molecule type" value="Genomic_DNA"/>
</dbReference>
<keyword evidence="5" id="KW-0732">Signal</keyword>
<feature type="signal peptide" evidence="5">
    <location>
        <begin position="1"/>
        <end position="19"/>
    </location>
</feature>
<keyword evidence="5" id="KW-0472">Membrane</keyword>
<dbReference type="Proteomes" id="UP001461498">
    <property type="component" value="Unassembled WGS sequence"/>
</dbReference>
<dbReference type="EMBL" id="JAPXFL010000012">
    <property type="protein sequence ID" value="KAK9498403.1"/>
    <property type="molecule type" value="Genomic_DNA"/>
</dbReference>
<dbReference type="AlphaFoldDB" id="A0AAW1CHR1"/>
<dbReference type="EMBL" id="JAPXFL010000012">
    <property type="protein sequence ID" value="KAK9498402.1"/>
    <property type="molecule type" value="Genomic_DNA"/>
</dbReference>
<dbReference type="EC" id="2.4.1.17" evidence="5"/>
<dbReference type="SUPFAM" id="SSF53756">
    <property type="entry name" value="UDP-Glycosyltransferase/glycogen phosphorylase"/>
    <property type="match status" value="1"/>
</dbReference>
<evidence type="ECO:0000256" key="2">
    <source>
        <dbReference type="ARBA" id="ARBA00022676"/>
    </source>
</evidence>
<evidence type="ECO:0000256" key="4">
    <source>
        <dbReference type="RuleBase" id="RU003718"/>
    </source>
</evidence>
<name>A0AAW1CHR1_9HEMI</name>
<dbReference type="PANTHER" id="PTHR48043:SF159">
    <property type="entry name" value="EG:EG0003.4 PROTEIN-RELATED"/>
    <property type="match status" value="1"/>
</dbReference>
<dbReference type="InterPro" id="IPR035595">
    <property type="entry name" value="UDP_glycos_trans_CS"/>
</dbReference>
<keyword evidence="2 4" id="KW-0328">Glycosyltransferase</keyword>
<evidence type="ECO:0000256" key="3">
    <source>
        <dbReference type="ARBA" id="ARBA00022679"/>
    </source>
</evidence>
<reference evidence="6 7" key="1">
    <citation type="submission" date="2022-12" db="EMBL/GenBank/DDBJ databases">
        <title>Chromosome-level genome assembly of true bugs.</title>
        <authorList>
            <person name="Ma L."/>
            <person name="Li H."/>
        </authorList>
    </citation>
    <scope>NUCLEOTIDE SEQUENCE [LARGE SCALE GENOMIC DNA]</scope>
    <source>
        <strain evidence="6">Lab_2022b</strain>
    </source>
</reference>
<accession>A0AAW1CHR1</accession>
<dbReference type="Pfam" id="PF00201">
    <property type="entry name" value="UDPGT"/>
    <property type="match status" value="1"/>
</dbReference>
<gene>
    <name evidence="6" type="ORF">O3M35_003043</name>
</gene>
<dbReference type="InterPro" id="IPR050271">
    <property type="entry name" value="UDP-glycosyltransferase"/>
</dbReference>
<comment type="similarity">
    <text evidence="1 4">Belongs to the UDP-glycosyltransferase family.</text>
</comment>
<comment type="catalytic activity">
    <reaction evidence="5">
        <text>glucuronate acceptor + UDP-alpha-D-glucuronate = acceptor beta-D-glucuronoside + UDP + H(+)</text>
        <dbReference type="Rhea" id="RHEA:21032"/>
        <dbReference type="ChEBI" id="CHEBI:15378"/>
        <dbReference type="ChEBI" id="CHEBI:58052"/>
        <dbReference type="ChEBI" id="CHEBI:58223"/>
        <dbReference type="ChEBI" id="CHEBI:132367"/>
        <dbReference type="ChEBI" id="CHEBI:132368"/>
        <dbReference type="EC" id="2.4.1.17"/>
    </reaction>
</comment>